<keyword evidence="10" id="KW-1185">Reference proteome</keyword>
<keyword evidence="3" id="KW-1003">Cell membrane</keyword>
<protein>
    <recommendedName>
        <fullName evidence="8">ABC transmembrane type-1 domain-containing protein</fullName>
    </recommendedName>
</protein>
<feature type="transmembrane region" description="Helical" evidence="7">
    <location>
        <begin position="79"/>
        <end position="100"/>
    </location>
</feature>
<accession>A0A9X4QWL8</accession>
<dbReference type="InterPro" id="IPR050901">
    <property type="entry name" value="BP-dep_ABC_trans_perm"/>
</dbReference>
<evidence type="ECO:0000256" key="2">
    <source>
        <dbReference type="ARBA" id="ARBA00022448"/>
    </source>
</evidence>
<evidence type="ECO:0000256" key="5">
    <source>
        <dbReference type="ARBA" id="ARBA00022989"/>
    </source>
</evidence>
<feature type="transmembrane region" description="Helical" evidence="7">
    <location>
        <begin position="12"/>
        <end position="35"/>
    </location>
</feature>
<feature type="domain" description="ABC transmembrane type-1" evidence="8">
    <location>
        <begin position="10"/>
        <end position="139"/>
    </location>
</feature>
<evidence type="ECO:0000256" key="4">
    <source>
        <dbReference type="ARBA" id="ARBA00022692"/>
    </source>
</evidence>
<dbReference type="GO" id="GO:0055085">
    <property type="term" value="P:transmembrane transport"/>
    <property type="evidence" value="ECO:0007669"/>
    <property type="project" value="InterPro"/>
</dbReference>
<evidence type="ECO:0000313" key="10">
    <source>
        <dbReference type="Proteomes" id="UP001153404"/>
    </source>
</evidence>
<comment type="subcellular location">
    <subcellularLocation>
        <location evidence="1">Cell membrane</location>
        <topology evidence="1">Multi-pass membrane protein</topology>
    </subcellularLocation>
</comment>
<keyword evidence="6 7" id="KW-0472">Membrane</keyword>
<keyword evidence="2" id="KW-0813">Transport</keyword>
<dbReference type="GO" id="GO:0005886">
    <property type="term" value="C:plasma membrane"/>
    <property type="evidence" value="ECO:0007669"/>
    <property type="project" value="UniProtKB-SubCell"/>
</dbReference>
<keyword evidence="4 7" id="KW-0812">Transmembrane</keyword>
<name>A0A9X4QWL8_9BACL</name>
<evidence type="ECO:0000256" key="3">
    <source>
        <dbReference type="ARBA" id="ARBA00022475"/>
    </source>
</evidence>
<dbReference type="InterPro" id="IPR035906">
    <property type="entry name" value="MetI-like_sf"/>
</dbReference>
<reference evidence="9" key="1">
    <citation type="submission" date="2022-10" db="EMBL/GenBank/DDBJ databases">
        <title>Comparative genomic analysis of Cohnella hashimotonis sp. nov., isolated from the International Space Station.</title>
        <authorList>
            <person name="Simpson A."/>
            <person name="Venkateswaran K."/>
        </authorList>
    </citation>
    <scope>NUCLEOTIDE SEQUENCE</scope>
    <source>
        <strain evidence="9">DSM 28161</strain>
    </source>
</reference>
<dbReference type="PROSITE" id="PS50928">
    <property type="entry name" value="ABC_TM1"/>
    <property type="match status" value="1"/>
</dbReference>
<evidence type="ECO:0000256" key="1">
    <source>
        <dbReference type="ARBA" id="ARBA00004651"/>
    </source>
</evidence>
<evidence type="ECO:0000313" key="9">
    <source>
        <dbReference type="EMBL" id="MDG0813794.1"/>
    </source>
</evidence>
<organism evidence="9 10">
    <name type="scientific">Cohnella rhizosphaerae</name>
    <dbReference type="NCBI Taxonomy" id="1457232"/>
    <lineage>
        <taxon>Bacteria</taxon>
        <taxon>Bacillati</taxon>
        <taxon>Bacillota</taxon>
        <taxon>Bacilli</taxon>
        <taxon>Bacillales</taxon>
        <taxon>Paenibacillaceae</taxon>
        <taxon>Cohnella</taxon>
    </lineage>
</organism>
<gene>
    <name evidence="9" type="ORF">OMP40_34290</name>
</gene>
<evidence type="ECO:0000256" key="6">
    <source>
        <dbReference type="ARBA" id="ARBA00023136"/>
    </source>
</evidence>
<feature type="transmembrane region" description="Helical" evidence="7">
    <location>
        <begin position="41"/>
        <end position="67"/>
    </location>
</feature>
<evidence type="ECO:0000259" key="8">
    <source>
        <dbReference type="PROSITE" id="PS50928"/>
    </source>
</evidence>
<dbReference type="EMBL" id="JAPDIA010000008">
    <property type="protein sequence ID" value="MDG0813794.1"/>
    <property type="molecule type" value="Genomic_DNA"/>
</dbReference>
<dbReference type="RefSeq" id="WP_277538228.1">
    <property type="nucleotide sequence ID" value="NZ_JAPDIA010000008.1"/>
</dbReference>
<dbReference type="Proteomes" id="UP001153404">
    <property type="component" value="Unassembled WGS sequence"/>
</dbReference>
<dbReference type="PANTHER" id="PTHR32243:SF24">
    <property type="entry name" value="DIACETYLCHITOBIOSE UPTAKE SYSTEM PERMEASE PROTEIN NGCG"/>
    <property type="match status" value="1"/>
</dbReference>
<sequence>MGEGRFAQSLFNTVVITSLSLGLVVLFTLMAGYVYRAFRQGLLQIVFLIPISGMIIPLQSTIIPILSSRPAISLINTRTLMILLYTAGAIPFATIIYTGFVKGIPSEMEEAAAMEGCGRREPFLRLFSRSCCLPPAPSS</sequence>
<dbReference type="Gene3D" id="1.10.3720.10">
    <property type="entry name" value="MetI-like"/>
    <property type="match status" value="1"/>
</dbReference>
<dbReference type="InterPro" id="IPR000515">
    <property type="entry name" value="MetI-like"/>
</dbReference>
<dbReference type="AlphaFoldDB" id="A0A9X4QWL8"/>
<comment type="caution">
    <text evidence="9">The sequence shown here is derived from an EMBL/GenBank/DDBJ whole genome shotgun (WGS) entry which is preliminary data.</text>
</comment>
<dbReference type="CDD" id="cd06261">
    <property type="entry name" value="TM_PBP2"/>
    <property type="match status" value="1"/>
</dbReference>
<evidence type="ECO:0000256" key="7">
    <source>
        <dbReference type="SAM" id="Phobius"/>
    </source>
</evidence>
<keyword evidence="5 7" id="KW-1133">Transmembrane helix</keyword>
<proteinExistence type="predicted"/>
<dbReference type="SUPFAM" id="SSF161098">
    <property type="entry name" value="MetI-like"/>
    <property type="match status" value="1"/>
</dbReference>
<dbReference type="PANTHER" id="PTHR32243">
    <property type="entry name" value="MALTOSE TRANSPORT SYSTEM PERMEASE-RELATED"/>
    <property type="match status" value="1"/>
</dbReference>